<accession>A0ABN3Y8G8</accession>
<evidence type="ECO:0000256" key="1">
    <source>
        <dbReference type="SAM" id="MobiDB-lite"/>
    </source>
</evidence>
<evidence type="ECO:0000313" key="2">
    <source>
        <dbReference type="EMBL" id="GAA3022707.1"/>
    </source>
</evidence>
<gene>
    <name evidence="2" type="ORF">GCM10010448_00510</name>
</gene>
<feature type="compositionally biased region" description="Low complexity" evidence="1">
    <location>
        <begin position="174"/>
        <end position="183"/>
    </location>
</feature>
<sequence length="192" mass="20557">MPPPSAFPTHPARPEELHVPFPKNTTWSYAEQLTTGAFTGKGTDDLLVRWIDGETTIYPGVTGKDLPGEIKIRPAKSNWTDATVVAAGAFTANTAADDILVRRGDGHVSLFPGVDAKGLHDEVRLVGRLTQKRLPSGGTRRSTGRSWARLRAARPIGPEPRRKSAERPLTMGESSAAVSASASPGTSQELRP</sequence>
<reference evidence="2 3" key="1">
    <citation type="journal article" date="2019" name="Int. J. Syst. Evol. Microbiol.">
        <title>The Global Catalogue of Microorganisms (GCM) 10K type strain sequencing project: providing services to taxonomists for standard genome sequencing and annotation.</title>
        <authorList>
            <consortium name="The Broad Institute Genomics Platform"/>
            <consortium name="The Broad Institute Genome Sequencing Center for Infectious Disease"/>
            <person name="Wu L."/>
            <person name="Ma J."/>
        </authorList>
    </citation>
    <scope>NUCLEOTIDE SEQUENCE [LARGE SCALE GENOMIC DNA]</scope>
    <source>
        <strain evidence="2 3">JCM 9091</strain>
    </source>
</reference>
<name>A0ABN3Y8G8_9ACTN</name>
<dbReference type="Proteomes" id="UP001501532">
    <property type="component" value="Unassembled WGS sequence"/>
</dbReference>
<proteinExistence type="predicted"/>
<dbReference type="EMBL" id="BAAAUF010000001">
    <property type="protein sequence ID" value="GAA3022707.1"/>
    <property type="molecule type" value="Genomic_DNA"/>
</dbReference>
<keyword evidence="3" id="KW-1185">Reference proteome</keyword>
<evidence type="ECO:0000313" key="3">
    <source>
        <dbReference type="Proteomes" id="UP001501532"/>
    </source>
</evidence>
<comment type="caution">
    <text evidence="2">The sequence shown here is derived from an EMBL/GenBank/DDBJ whole genome shotgun (WGS) entry which is preliminary data.</text>
</comment>
<feature type="region of interest" description="Disordered" evidence="1">
    <location>
        <begin position="131"/>
        <end position="192"/>
    </location>
</feature>
<organism evidence="2 3">
    <name type="scientific">Streptomyces glomeratus</name>
    <dbReference type="NCBI Taxonomy" id="284452"/>
    <lineage>
        <taxon>Bacteria</taxon>
        <taxon>Bacillati</taxon>
        <taxon>Actinomycetota</taxon>
        <taxon>Actinomycetes</taxon>
        <taxon>Kitasatosporales</taxon>
        <taxon>Streptomycetaceae</taxon>
        <taxon>Streptomyces</taxon>
    </lineage>
</organism>
<dbReference type="RefSeq" id="WP_234516902.1">
    <property type="nucleotide sequence ID" value="NZ_BAAAUF010000001.1"/>
</dbReference>
<protein>
    <submittedName>
        <fullName evidence="2">Uncharacterized protein</fullName>
    </submittedName>
</protein>